<comment type="caution">
    <text evidence="6">The sequence shown here is derived from an EMBL/GenBank/DDBJ whole genome shotgun (WGS) entry which is preliminary data.</text>
</comment>
<feature type="non-terminal residue" evidence="6">
    <location>
        <position position="1"/>
    </location>
</feature>
<comment type="subcellular location">
    <subcellularLocation>
        <location evidence="1">Nucleus</location>
    </subcellularLocation>
</comment>
<dbReference type="GO" id="GO:0000976">
    <property type="term" value="F:transcription cis-regulatory region binding"/>
    <property type="evidence" value="ECO:0007669"/>
    <property type="project" value="InterPro"/>
</dbReference>
<proteinExistence type="predicted"/>
<feature type="compositionally biased region" description="Polar residues" evidence="4">
    <location>
        <begin position="65"/>
        <end position="89"/>
    </location>
</feature>
<dbReference type="GO" id="GO:0001228">
    <property type="term" value="F:DNA-binding transcription activator activity, RNA polymerase II-specific"/>
    <property type="evidence" value="ECO:0007669"/>
    <property type="project" value="TreeGrafter"/>
</dbReference>
<evidence type="ECO:0000313" key="6">
    <source>
        <dbReference type="EMBL" id="CAG8715061.1"/>
    </source>
</evidence>
<dbReference type="Gene3D" id="1.10.238.100">
    <property type="entry name" value="YAP1 redox domain. Chain B"/>
    <property type="match status" value="1"/>
</dbReference>
<reference evidence="6" key="1">
    <citation type="submission" date="2021-06" db="EMBL/GenBank/DDBJ databases">
        <authorList>
            <person name="Kallberg Y."/>
            <person name="Tangrot J."/>
            <person name="Rosling A."/>
        </authorList>
    </citation>
    <scope>NUCLEOTIDE SEQUENCE</scope>
    <source>
        <strain evidence="6">CL551</strain>
    </source>
</reference>
<dbReference type="GO" id="GO:0090575">
    <property type="term" value="C:RNA polymerase II transcription regulator complex"/>
    <property type="evidence" value="ECO:0007669"/>
    <property type="project" value="TreeGrafter"/>
</dbReference>
<keyword evidence="7" id="KW-1185">Reference proteome</keyword>
<keyword evidence="2" id="KW-0539">Nucleus</keyword>
<dbReference type="InterPro" id="IPR050936">
    <property type="entry name" value="AP-1-like"/>
</dbReference>
<dbReference type="AlphaFoldDB" id="A0A9N9I0G9"/>
<evidence type="ECO:0000256" key="2">
    <source>
        <dbReference type="ARBA" id="ARBA00023242"/>
    </source>
</evidence>
<dbReference type="InterPro" id="IPR013910">
    <property type="entry name" value="TF_PAP1"/>
</dbReference>
<keyword evidence="3" id="KW-0175">Coiled coil</keyword>
<dbReference type="Pfam" id="PF08601">
    <property type="entry name" value="PAP1"/>
    <property type="match status" value="1"/>
</dbReference>
<dbReference type="InterPro" id="IPR023167">
    <property type="entry name" value="Yap1_redox_dom_sf"/>
</dbReference>
<sequence>IEELESLSAKSAQENQKLKTLVEKLQDENFILKQTSFNFEFPLTKTDESTTVIDKDITDLVSPQAVKSTLSSTPSENTLNPYTPPSSNASDDEPSTPNPTPVGESDTVNNGSSSSQKSSPQILPLIFNSYDPSISVTTTSAPVSAPVQSHSSKPKNAEEFCEKLTDGICQGNDENESSNRLSSAFTEYRDPTPFITNVDNPFSESTPLAPLFEENLQDFGSYAPMATPIDENKPCGFVSLDDKSKKFLPCTKVWERIQQHPKFDDLEGDEIDQLCAELKSKARCSGNGPVVPEEDLEAVLVKLEEK</sequence>
<protein>
    <submittedName>
        <fullName evidence="6">12800_t:CDS:1</fullName>
    </submittedName>
</protein>
<dbReference type="SUPFAM" id="SSF111430">
    <property type="entry name" value="YAP1 redox domain"/>
    <property type="match status" value="1"/>
</dbReference>
<name>A0A9N9I0G9_9GLOM</name>
<accession>A0A9N9I0G9</accession>
<dbReference type="PANTHER" id="PTHR40621">
    <property type="entry name" value="TRANSCRIPTION FACTOR KAPC-RELATED"/>
    <property type="match status" value="1"/>
</dbReference>
<evidence type="ECO:0000256" key="3">
    <source>
        <dbReference type="SAM" id="Coils"/>
    </source>
</evidence>
<evidence type="ECO:0000256" key="4">
    <source>
        <dbReference type="SAM" id="MobiDB-lite"/>
    </source>
</evidence>
<dbReference type="PANTHER" id="PTHR40621:SF6">
    <property type="entry name" value="AP-1-LIKE TRANSCRIPTION FACTOR YAP1-RELATED"/>
    <property type="match status" value="1"/>
</dbReference>
<evidence type="ECO:0000313" key="7">
    <source>
        <dbReference type="Proteomes" id="UP000789342"/>
    </source>
</evidence>
<evidence type="ECO:0000256" key="1">
    <source>
        <dbReference type="ARBA" id="ARBA00004123"/>
    </source>
</evidence>
<gene>
    <name evidence="6" type="ORF">AMORRO_LOCUS12950</name>
</gene>
<dbReference type="Proteomes" id="UP000789342">
    <property type="component" value="Unassembled WGS sequence"/>
</dbReference>
<feature type="region of interest" description="Disordered" evidence="4">
    <location>
        <begin position="64"/>
        <end position="120"/>
    </location>
</feature>
<organism evidence="6 7">
    <name type="scientific">Acaulospora morrowiae</name>
    <dbReference type="NCBI Taxonomy" id="94023"/>
    <lineage>
        <taxon>Eukaryota</taxon>
        <taxon>Fungi</taxon>
        <taxon>Fungi incertae sedis</taxon>
        <taxon>Mucoromycota</taxon>
        <taxon>Glomeromycotina</taxon>
        <taxon>Glomeromycetes</taxon>
        <taxon>Diversisporales</taxon>
        <taxon>Acaulosporaceae</taxon>
        <taxon>Acaulospora</taxon>
    </lineage>
</organism>
<dbReference type="OrthoDB" id="2593073at2759"/>
<dbReference type="EMBL" id="CAJVPV010020551">
    <property type="protein sequence ID" value="CAG8715061.1"/>
    <property type="molecule type" value="Genomic_DNA"/>
</dbReference>
<feature type="coiled-coil region" evidence="3">
    <location>
        <begin position="1"/>
        <end position="35"/>
    </location>
</feature>
<evidence type="ECO:0000259" key="5">
    <source>
        <dbReference type="Pfam" id="PF08601"/>
    </source>
</evidence>
<feature type="domain" description="Transcription factor PAP1" evidence="5">
    <location>
        <begin position="239"/>
        <end position="301"/>
    </location>
</feature>